<dbReference type="EMBL" id="CAFAAL010000299">
    <property type="protein sequence ID" value="CAB4823963.1"/>
    <property type="molecule type" value="Genomic_DNA"/>
</dbReference>
<gene>
    <name evidence="1" type="ORF">UFOPK3004_01998</name>
</gene>
<organism evidence="1">
    <name type="scientific">freshwater metagenome</name>
    <dbReference type="NCBI Taxonomy" id="449393"/>
    <lineage>
        <taxon>unclassified sequences</taxon>
        <taxon>metagenomes</taxon>
        <taxon>ecological metagenomes</taxon>
    </lineage>
</organism>
<dbReference type="AlphaFoldDB" id="A0A6J6ZU08"/>
<proteinExistence type="predicted"/>
<evidence type="ECO:0000313" key="1">
    <source>
        <dbReference type="EMBL" id="CAB4823963.1"/>
    </source>
</evidence>
<sequence>MLSYRVSKYIFSVGRFNSYDTVLVHSGFITDLLPHCAPSSAISFNPGSREIFLQPRFLWHLLRLMRKHSRQAASLGAYVRSVRAKAVIAYDNIPDLYDWASALPMPLIVVQHGMRQLEPLETTIGQTSNVVFLSWGKLQIDEFSSGFTARYPNSSHHRKPEQIIPIGSLRDSMYRQVRNEVNRDLNQLCLVSQFKGLDGHGLTLPRERQVNLDTTAEFTHRYAVERNMKVLIALYSDTPQALQAEQNWFNEKFEGTCVFNQPSEDFATYRATDESIVSLGVHTSVLWEVFGRGGRMLACNFTGDGVFKFPIPGPWYLENGSYEDFATRLDALRAFSDAEYSNTCGDLPTYLISYDPTRPTTQAISDTVSSFVNDTR</sequence>
<protein>
    <submittedName>
        <fullName evidence="1">Unannotated protein</fullName>
    </submittedName>
</protein>
<name>A0A6J6ZU08_9ZZZZ</name>
<accession>A0A6J6ZU08</accession>
<reference evidence="1" key="1">
    <citation type="submission" date="2020-05" db="EMBL/GenBank/DDBJ databases">
        <authorList>
            <person name="Chiriac C."/>
            <person name="Salcher M."/>
            <person name="Ghai R."/>
            <person name="Kavagutti S V."/>
        </authorList>
    </citation>
    <scope>NUCLEOTIDE SEQUENCE</scope>
</reference>